<feature type="transmembrane region" description="Helical" evidence="1">
    <location>
        <begin position="52"/>
        <end position="77"/>
    </location>
</feature>
<protein>
    <recommendedName>
        <fullName evidence="4">Tryptophan transporter</fullName>
    </recommendedName>
</protein>
<evidence type="ECO:0000313" key="3">
    <source>
        <dbReference type="Proteomes" id="UP000377798"/>
    </source>
</evidence>
<dbReference type="InterPro" id="IPR031360">
    <property type="entry name" value="TrpP"/>
</dbReference>
<name>A0A8H2M751_9FIRM</name>
<sequence>METKNLSLAAVLLAIGTMLHFLPGFVFGMKPDFLLVTMFMAICLNKKPGSVVAISLCAGVLAALTTTFPGGQIPSILDKLVSGMTFYLMVQGLKKPSFLVVGILTGVNTVVSGLVFLVSALFLAGLPAGASLGTLILAVVLPTALISTFFGGILYRLLERLNVARA</sequence>
<keyword evidence="1" id="KW-0812">Transmembrane</keyword>
<evidence type="ECO:0000256" key="1">
    <source>
        <dbReference type="SAM" id="Phobius"/>
    </source>
</evidence>
<keyword evidence="1" id="KW-0472">Membrane</keyword>
<dbReference type="Proteomes" id="UP000377798">
    <property type="component" value="Unassembled WGS sequence"/>
</dbReference>
<dbReference type="Pfam" id="PF17099">
    <property type="entry name" value="TrpP"/>
    <property type="match status" value="1"/>
</dbReference>
<feature type="transmembrane region" description="Helical" evidence="1">
    <location>
        <begin position="98"/>
        <end position="123"/>
    </location>
</feature>
<dbReference type="AlphaFoldDB" id="A0A8H2M751"/>
<dbReference type="RefSeq" id="WP_131747839.1">
    <property type="nucleotide sequence ID" value="NZ_CAACYI010000001.1"/>
</dbReference>
<feature type="transmembrane region" description="Helical" evidence="1">
    <location>
        <begin position="135"/>
        <end position="158"/>
    </location>
</feature>
<proteinExistence type="predicted"/>
<dbReference type="EMBL" id="CAACYI010000001">
    <property type="protein sequence ID" value="VFB15525.1"/>
    <property type="molecule type" value="Genomic_DNA"/>
</dbReference>
<keyword evidence="1" id="KW-1133">Transmembrane helix</keyword>
<evidence type="ECO:0000313" key="2">
    <source>
        <dbReference type="EMBL" id="VFB15525.1"/>
    </source>
</evidence>
<evidence type="ECO:0008006" key="4">
    <source>
        <dbReference type="Google" id="ProtNLM"/>
    </source>
</evidence>
<comment type="caution">
    <text evidence="2">The sequence shown here is derived from an EMBL/GenBank/DDBJ whole genome shotgun (WGS) entry which is preliminary data.</text>
</comment>
<accession>A0A8H2M751</accession>
<gene>
    <name evidence="2" type="ORF">NCTC13150_00020</name>
</gene>
<organism evidence="2 3">
    <name type="scientific">Urinicoccus massiliensis</name>
    <dbReference type="NCBI Taxonomy" id="1723382"/>
    <lineage>
        <taxon>Bacteria</taxon>
        <taxon>Bacillati</taxon>
        <taxon>Bacillota</taxon>
        <taxon>Tissierellia</taxon>
        <taxon>Tissierellales</taxon>
        <taxon>Peptoniphilaceae</taxon>
        <taxon>Urinicoccus</taxon>
    </lineage>
</organism>
<reference evidence="2 3" key="1">
    <citation type="submission" date="2019-02" db="EMBL/GenBank/DDBJ databases">
        <authorList>
            <consortium name="Pathogen Informatics"/>
        </authorList>
    </citation>
    <scope>NUCLEOTIDE SEQUENCE [LARGE SCALE GENOMIC DNA]</scope>
    <source>
        <strain evidence="2 3">3012STDY7089603</strain>
    </source>
</reference>
<keyword evidence="3" id="KW-1185">Reference proteome</keyword>